<dbReference type="InterPro" id="IPR035979">
    <property type="entry name" value="RBD_domain_sf"/>
</dbReference>
<dbReference type="SMART" id="SM00360">
    <property type="entry name" value="RRM"/>
    <property type="match status" value="1"/>
</dbReference>
<sequence>MDHSGSSFDATKGGPNHAGEHGTHKKISKPDRRPKRARTLQRTTKHESVTRAKKREKAKIHVKKTITENVYSFVYVGNLESSITREMLYSTFSTCGTILRIQIRCSRGQAITTGVPVPEGVRTLRDRQYATIEFKDAKASTNALRFNGTVLEGCRIMVTVSAAELPEVQDIICARLGDIRRRQGGTSTHTRVKNIEKHDTEIFVEAKPDRHRFLGISFGMCVA</sequence>
<dbReference type="AlphaFoldDB" id="A0A9P5Y5D6"/>
<evidence type="ECO:0000313" key="4">
    <source>
        <dbReference type="EMBL" id="KAF9462583.1"/>
    </source>
</evidence>
<dbReference type="InterPro" id="IPR000504">
    <property type="entry name" value="RRM_dom"/>
</dbReference>
<proteinExistence type="predicted"/>
<dbReference type="EMBL" id="MU150270">
    <property type="protein sequence ID" value="KAF9462583.1"/>
    <property type="molecule type" value="Genomic_DNA"/>
</dbReference>
<accession>A0A9P5Y5D6</accession>
<evidence type="ECO:0000313" key="5">
    <source>
        <dbReference type="Proteomes" id="UP000807353"/>
    </source>
</evidence>
<keyword evidence="5" id="KW-1185">Reference proteome</keyword>
<gene>
    <name evidence="4" type="ORF">BDZ94DRAFT_1309482</name>
</gene>
<dbReference type="InterPro" id="IPR012677">
    <property type="entry name" value="Nucleotide-bd_a/b_plait_sf"/>
</dbReference>
<feature type="region of interest" description="Disordered" evidence="2">
    <location>
        <begin position="1"/>
        <end position="56"/>
    </location>
</feature>
<comment type="caution">
    <text evidence="4">The sequence shown here is derived from an EMBL/GenBank/DDBJ whole genome shotgun (WGS) entry which is preliminary data.</text>
</comment>
<dbReference type="PANTHER" id="PTHR32343">
    <property type="entry name" value="SERINE/ARGININE-RICH SPLICING FACTOR"/>
    <property type="match status" value="1"/>
</dbReference>
<feature type="domain" description="RRM" evidence="3">
    <location>
        <begin position="72"/>
        <end position="163"/>
    </location>
</feature>
<dbReference type="Proteomes" id="UP000807353">
    <property type="component" value="Unassembled WGS sequence"/>
</dbReference>
<name>A0A9P5Y5D6_9AGAR</name>
<evidence type="ECO:0000256" key="2">
    <source>
        <dbReference type="SAM" id="MobiDB-lite"/>
    </source>
</evidence>
<evidence type="ECO:0000256" key="1">
    <source>
        <dbReference type="PROSITE-ProRule" id="PRU00176"/>
    </source>
</evidence>
<reference evidence="4" key="1">
    <citation type="submission" date="2020-11" db="EMBL/GenBank/DDBJ databases">
        <authorList>
            <consortium name="DOE Joint Genome Institute"/>
            <person name="Ahrendt S."/>
            <person name="Riley R."/>
            <person name="Andreopoulos W."/>
            <person name="Labutti K."/>
            <person name="Pangilinan J."/>
            <person name="Ruiz-Duenas F.J."/>
            <person name="Barrasa J.M."/>
            <person name="Sanchez-Garcia M."/>
            <person name="Camarero S."/>
            <person name="Miyauchi S."/>
            <person name="Serrano A."/>
            <person name="Linde D."/>
            <person name="Babiker R."/>
            <person name="Drula E."/>
            <person name="Ayuso-Fernandez I."/>
            <person name="Pacheco R."/>
            <person name="Padilla G."/>
            <person name="Ferreira P."/>
            <person name="Barriuso J."/>
            <person name="Kellner H."/>
            <person name="Castanera R."/>
            <person name="Alfaro M."/>
            <person name="Ramirez L."/>
            <person name="Pisabarro A.G."/>
            <person name="Kuo A."/>
            <person name="Tritt A."/>
            <person name="Lipzen A."/>
            <person name="He G."/>
            <person name="Yan M."/>
            <person name="Ng V."/>
            <person name="Cullen D."/>
            <person name="Martin F."/>
            <person name="Rosso M.-N."/>
            <person name="Henrissat B."/>
            <person name="Hibbett D."/>
            <person name="Martinez A.T."/>
            <person name="Grigoriev I.V."/>
        </authorList>
    </citation>
    <scope>NUCLEOTIDE SEQUENCE</scope>
    <source>
        <strain evidence="4">CBS 247.69</strain>
    </source>
</reference>
<organism evidence="4 5">
    <name type="scientific">Collybia nuda</name>
    <dbReference type="NCBI Taxonomy" id="64659"/>
    <lineage>
        <taxon>Eukaryota</taxon>
        <taxon>Fungi</taxon>
        <taxon>Dikarya</taxon>
        <taxon>Basidiomycota</taxon>
        <taxon>Agaricomycotina</taxon>
        <taxon>Agaricomycetes</taxon>
        <taxon>Agaricomycetidae</taxon>
        <taxon>Agaricales</taxon>
        <taxon>Tricholomatineae</taxon>
        <taxon>Clitocybaceae</taxon>
        <taxon>Collybia</taxon>
    </lineage>
</organism>
<keyword evidence="1" id="KW-0694">RNA-binding</keyword>
<protein>
    <recommendedName>
        <fullName evidence="3">RRM domain-containing protein</fullName>
    </recommendedName>
</protein>
<evidence type="ECO:0000259" key="3">
    <source>
        <dbReference type="PROSITE" id="PS50102"/>
    </source>
</evidence>
<dbReference type="OrthoDB" id="4726at2759"/>
<dbReference type="PANTHER" id="PTHR32343:SF22">
    <property type="entry name" value="LD29830P"/>
    <property type="match status" value="1"/>
</dbReference>
<dbReference type="PROSITE" id="PS50102">
    <property type="entry name" value="RRM"/>
    <property type="match status" value="1"/>
</dbReference>
<dbReference type="Pfam" id="PF00076">
    <property type="entry name" value="RRM_1"/>
    <property type="match status" value="1"/>
</dbReference>
<dbReference type="Gene3D" id="3.30.70.330">
    <property type="match status" value="1"/>
</dbReference>
<feature type="compositionally biased region" description="Basic residues" evidence="2">
    <location>
        <begin position="23"/>
        <end position="39"/>
    </location>
</feature>
<dbReference type="SUPFAM" id="SSF54928">
    <property type="entry name" value="RNA-binding domain, RBD"/>
    <property type="match status" value="1"/>
</dbReference>
<dbReference type="GO" id="GO:0003723">
    <property type="term" value="F:RNA binding"/>
    <property type="evidence" value="ECO:0007669"/>
    <property type="project" value="UniProtKB-UniRule"/>
</dbReference>